<evidence type="ECO:0000256" key="1">
    <source>
        <dbReference type="SAM" id="Phobius"/>
    </source>
</evidence>
<keyword evidence="3" id="KW-1185">Reference proteome</keyword>
<evidence type="ECO:0000313" key="3">
    <source>
        <dbReference type="Proteomes" id="UP001432027"/>
    </source>
</evidence>
<reference evidence="2" key="1">
    <citation type="submission" date="2023-10" db="EMBL/GenBank/DDBJ databases">
        <title>Genome assembly of Pristionchus species.</title>
        <authorList>
            <person name="Yoshida K."/>
            <person name="Sommer R.J."/>
        </authorList>
    </citation>
    <scope>NUCLEOTIDE SEQUENCE</scope>
    <source>
        <strain evidence="2">RS0144</strain>
    </source>
</reference>
<evidence type="ECO:0000313" key="2">
    <source>
        <dbReference type="EMBL" id="GMS97155.1"/>
    </source>
</evidence>
<feature type="non-terminal residue" evidence="2">
    <location>
        <position position="1"/>
    </location>
</feature>
<accession>A0AAV5TSA4</accession>
<feature type="transmembrane region" description="Helical" evidence="1">
    <location>
        <begin position="168"/>
        <end position="189"/>
    </location>
</feature>
<proteinExistence type="predicted"/>
<keyword evidence="1" id="KW-1133">Transmembrane helix</keyword>
<feature type="transmembrane region" description="Helical" evidence="1">
    <location>
        <begin position="268"/>
        <end position="287"/>
    </location>
</feature>
<organism evidence="2 3">
    <name type="scientific">Pristionchus entomophagus</name>
    <dbReference type="NCBI Taxonomy" id="358040"/>
    <lineage>
        <taxon>Eukaryota</taxon>
        <taxon>Metazoa</taxon>
        <taxon>Ecdysozoa</taxon>
        <taxon>Nematoda</taxon>
        <taxon>Chromadorea</taxon>
        <taxon>Rhabditida</taxon>
        <taxon>Rhabditina</taxon>
        <taxon>Diplogasteromorpha</taxon>
        <taxon>Diplogasteroidea</taxon>
        <taxon>Neodiplogasteridae</taxon>
        <taxon>Pristionchus</taxon>
    </lineage>
</organism>
<dbReference type="EMBL" id="BTSX01000004">
    <property type="protein sequence ID" value="GMS97155.1"/>
    <property type="molecule type" value="Genomic_DNA"/>
</dbReference>
<protein>
    <submittedName>
        <fullName evidence="2">Uncharacterized protein</fullName>
    </submittedName>
</protein>
<feature type="transmembrane region" description="Helical" evidence="1">
    <location>
        <begin position="88"/>
        <end position="109"/>
    </location>
</feature>
<gene>
    <name evidence="2" type="ORF">PENTCL1PPCAC_19330</name>
</gene>
<feature type="transmembrane region" description="Helical" evidence="1">
    <location>
        <begin position="201"/>
        <end position="220"/>
    </location>
</feature>
<name>A0AAV5TSA4_9BILA</name>
<keyword evidence="1" id="KW-0472">Membrane</keyword>
<comment type="caution">
    <text evidence="2">The sequence shown here is derived from an EMBL/GenBank/DDBJ whole genome shotgun (WGS) entry which is preliminary data.</text>
</comment>
<feature type="transmembrane region" description="Helical" evidence="1">
    <location>
        <begin position="33"/>
        <end position="50"/>
    </location>
</feature>
<sequence length="326" mass="36966">KPEDIREVKERDVTIEDEYVEQIRYQRDLSTSVNIFALVWLLAIPSGWLLDVSLWMFFPATVVLLYAVDYATMRIIRARKVEVKVFEVALLGALIPLLATGSVLSYFYFPNVTSKFTIALMSMMLPHITLLMRTRREIDHPFLLVLSSCLLIGGLIATGFAYELAFITVIPTAALSVYSLFIQFGAIFMLREEIPVGSLKWDSLGLLVLCVTFSIISYFLAIHLLYGLIAATIASVFIFVYLDFLEYQMQTPLSMWTYESFGINIRRATIKLLSFVVIASWGIMGVMQDKVDANDEVRNATFGVNVTNNEPDKERDVRESRMVITG</sequence>
<dbReference type="Proteomes" id="UP001432027">
    <property type="component" value="Unassembled WGS sequence"/>
</dbReference>
<feature type="transmembrane region" description="Helical" evidence="1">
    <location>
        <begin position="143"/>
        <end position="162"/>
    </location>
</feature>
<dbReference type="AlphaFoldDB" id="A0AAV5TSA4"/>
<keyword evidence="1" id="KW-0812">Transmembrane</keyword>
<feature type="transmembrane region" description="Helical" evidence="1">
    <location>
        <begin position="56"/>
        <end position="76"/>
    </location>
</feature>
<feature type="transmembrane region" description="Helical" evidence="1">
    <location>
        <begin position="226"/>
        <end position="247"/>
    </location>
</feature>